<feature type="chain" id="PRO_5027536207" evidence="2">
    <location>
        <begin position="26"/>
        <end position="278"/>
    </location>
</feature>
<reference evidence="4" key="2">
    <citation type="submission" date="2025-08" db="UniProtKB">
        <authorList>
            <consortium name="RefSeq"/>
        </authorList>
    </citation>
    <scope>IDENTIFICATION</scope>
    <source>
        <strain evidence="4">14028-0561.14</strain>
        <tissue evidence="4">Whole fly</tissue>
    </source>
</reference>
<keyword evidence="3" id="KW-1185">Reference proteome</keyword>
<organism evidence="3 4">
    <name type="scientific">Drosophila kikkawai</name>
    <name type="common">Fruit fly</name>
    <dbReference type="NCBI Taxonomy" id="30033"/>
    <lineage>
        <taxon>Eukaryota</taxon>
        <taxon>Metazoa</taxon>
        <taxon>Ecdysozoa</taxon>
        <taxon>Arthropoda</taxon>
        <taxon>Hexapoda</taxon>
        <taxon>Insecta</taxon>
        <taxon>Pterygota</taxon>
        <taxon>Neoptera</taxon>
        <taxon>Endopterygota</taxon>
        <taxon>Diptera</taxon>
        <taxon>Brachycera</taxon>
        <taxon>Muscomorpha</taxon>
        <taxon>Ephydroidea</taxon>
        <taxon>Drosophilidae</taxon>
        <taxon>Drosophila</taxon>
        <taxon>Sophophora</taxon>
    </lineage>
</organism>
<dbReference type="GeneID" id="108074403"/>
<feature type="signal peptide" evidence="2">
    <location>
        <begin position="1"/>
        <end position="25"/>
    </location>
</feature>
<reference evidence="3" key="1">
    <citation type="submission" date="2025-05" db="UniProtKB">
        <authorList>
            <consortium name="RefSeq"/>
        </authorList>
    </citation>
    <scope>NUCLEOTIDE SEQUENCE [LARGE SCALE GENOMIC DNA]</scope>
    <source>
        <strain evidence="3">14028-0561.14</strain>
    </source>
</reference>
<keyword evidence="2" id="KW-0732">Signal</keyword>
<dbReference type="RefSeq" id="XP_017021919.1">
    <property type="nucleotide sequence ID" value="XM_017166430.2"/>
</dbReference>
<protein>
    <submittedName>
        <fullName evidence="4">Uncharacterized protein</fullName>
    </submittedName>
</protein>
<accession>A0A6P4IE14</accession>
<evidence type="ECO:0000256" key="2">
    <source>
        <dbReference type="SAM" id="SignalP"/>
    </source>
</evidence>
<evidence type="ECO:0000313" key="3">
    <source>
        <dbReference type="Proteomes" id="UP001652661"/>
    </source>
</evidence>
<gene>
    <name evidence="4" type="primary">LOC108074403</name>
</gene>
<dbReference type="AlphaFoldDB" id="A0A6P4IE14"/>
<sequence length="278" mass="31146">MRYANLVVSCACFLLLHIEMGAARAAVTGPSESLYALARDLGLDAAGLDEIWRTGKPLVIRKQIPPNEVTTVTYNLGPDRRTITKRVENKFHSSFQFRESWGQPDTELFLNPFLNPFGSGFSQAFFENWTRIFSTNPFIPCCQGFNGHYNPNNPTPPPTNERFPNERIPIQRNPTANERPVYTPNVDESNSNDPQWVPVPEVTTRLPVVPLPTLAPSNNPGADTVIDDFLAKVDVTTTDIKEEDGEYVRTIVDKNGRVLKAKFELVETKSQNGNQPTK</sequence>
<evidence type="ECO:0000313" key="4">
    <source>
        <dbReference type="RefSeq" id="XP_017021919.1"/>
    </source>
</evidence>
<dbReference type="Proteomes" id="UP001652661">
    <property type="component" value="Chromosome 2R"/>
</dbReference>
<name>A0A6P4IE14_DROKI</name>
<feature type="region of interest" description="Disordered" evidence="1">
    <location>
        <begin position="175"/>
        <end position="195"/>
    </location>
</feature>
<evidence type="ECO:0000256" key="1">
    <source>
        <dbReference type="SAM" id="MobiDB-lite"/>
    </source>
</evidence>
<dbReference type="OrthoDB" id="7883899at2759"/>
<proteinExistence type="predicted"/>